<dbReference type="InterPro" id="IPR011055">
    <property type="entry name" value="Dup_hybrid_motif"/>
</dbReference>
<dbReference type="InterPro" id="IPR050570">
    <property type="entry name" value="Cell_wall_metabolism_enzyme"/>
</dbReference>
<evidence type="ECO:0000256" key="2">
    <source>
        <dbReference type="SAM" id="SignalP"/>
    </source>
</evidence>
<evidence type="ECO:0000313" key="4">
    <source>
        <dbReference type="EMBL" id="WPU64450.1"/>
    </source>
</evidence>
<dbReference type="GO" id="GO:0004222">
    <property type="term" value="F:metalloendopeptidase activity"/>
    <property type="evidence" value="ECO:0007669"/>
    <property type="project" value="TreeGrafter"/>
</dbReference>
<feature type="coiled-coil region" evidence="1">
    <location>
        <begin position="26"/>
        <end position="172"/>
    </location>
</feature>
<dbReference type="Pfam" id="PF01551">
    <property type="entry name" value="Peptidase_M23"/>
    <property type="match status" value="1"/>
</dbReference>
<dbReference type="AlphaFoldDB" id="A0AAX4HMF4"/>
<keyword evidence="1" id="KW-0175">Coiled coil</keyword>
<feature type="signal peptide" evidence="2">
    <location>
        <begin position="1"/>
        <end position="17"/>
    </location>
</feature>
<reference evidence="4 5" key="1">
    <citation type="submission" date="2023-11" db="EMBL/GenBank/DDBJ databases">
        <title>Peredibacter starrii A3.12.</title>
        <authorList>
            <person name="Mitchell R.J."/>
        </authorList>
    </citation>
    <scope>NUCLEOTIDE SEQUENCE [LARGE SCALE GENOMIC DNA]</scope>
    <source>
        <strain evidence="4 5">A3.12</strain>
    </source>
</reference>
<name>A0AAX4HMF4_9BACT</name>
<evidence type="ECO:0000256" key="1">
    <source>
        <dbReference type="SAM" id="Coils"/>
    </source>
</evidence>
<dbReference type="Proteomes" id="UP001324634">
    <property type="component" value="Chromosome"/>
</dbReference>
<dbReference type="PANTHER" id="PTHR21666:SF270">
    <property type="entry name" value="MUREIN HYDROLASE ACTIVATOR ENVC"/>
    <property type="match status" value="1"/>
</dbReference>
<dbReference type="InterPro" id="IPR016047">
    <property type="entry name" value="M23ase_b-sheet_dom"/>
</dbReference>
<evidence type="ECO:0000313" key="5">
    <source>
        <dbReference type="Proteomes" id="UP001324634"/>
    </source>
</evidence>
<proteinExistence type="predicted"/>
<keyword evidence="2" id="KW-0732">Signal</keyword>
<feature type="chain" id="PRO_5043926410" evidence="2">
    <location>
        <begin position="18"/>
        <end position="335"/>
    </location>
</feature>
<evidence type="ECO:0000259" key="3">
    <source>
        <dbReference type="Pfam" id="PF01551"/>
    </source>
</evidence>
<dbReference type="Gene3D" id="2.70.70.10">
    <property type="entry name" value="Glucose Permease (Domain IIA)"/>
    <property type="match status" value="1"/>
</dbReference>
<accession>A0AAX4HMF4</accession>
<protein>
    <submittedName>
        <fullName evidence="4">Peptidoglycan DD-metalloendopeptidase family protein</fullName>
    </submittedName>
</protein>
<keyword evidence="5" id="KW-1185">Reference proteome</keyword>
<dbReference type="CDD" id="cd12797">
    <property type="entry name" value="M23_peptidase"/>
    <property type="match status" value="1"/>
</dbReference>
<dbReference type="KEGG" id="psti:SOO65_17285"/>
<feature type="domain" description="M23ase beta-sheet core" evidence="3">
    <location>
        <begin position="232"/>
        <end position="322"/>
    </location>
</feature>
<dbReference type="SUPFAM" id="SSF51261">
    <property type="entry name" value="Duplicated hybrid motif"/>
    <property type="match status" value="1"/>
</dbReference>
<dbReference type="EMBL" id="CP139487">
    <property type="protein sequence ID" value="WPU64450.1"/>
    <property type="molecule type" value="Genomic_DNA"/>
</dbReference>
<organism evidence="4 5">
    <name type="scientific">Peredibacter starrii</name>
    <dbReference type="NCBI Taxonomy" id="28202"/>
    <lineage>
        <taxon>Bacteria</taxon>
        <taxon>Pseudomonadati</taxon>
        <taxon>Bdellovibrionota</taxon>
        <taxon>Bacteriovoracia</taxon>
        <taxon>Bacteriovoracales</taxon>
        <taxon>Bacteriovoracaceae</taxon>
        <taxon>Peredibacter</taxon>
    </lineage>
</organism>
<dbReference type="RefSeq" id="WP_321393281.1">
    <property type="nucleotide sequence ID" value="NZ_CP139487.1"/>
</dbReference>
<gene>
    <name evidence="4" type="ORF">SOO65_17285</name>
</gene>
<dbReference type="PANTHER" id="PTHR21666">
    <property type="entry name" value="PEPTIDASE-RELATED"/>
    <property type="match status" value="1"/>
</dbReference>
<sequence length="335" mass="38081">MRLSLILALTISISASAAVRRPTDELARYRTEVMEMGARLSTLEKEIGSKNNLYLSSIEQIKQFEGDIKLYREALKKKQVEVLSAQAENKRILKNYLLESENETTEPWQRKVHLELLKQAQNKLKNKETELASFNAKVAEFDVKLVDLRKNEEELSQVIQELEARKKTAMDSYLTKVEKKKKMESVVQVKKLEKRIAVVKKELSVAPVIEKKPDRFFHRPVDDYLSFTASPKGVTFKYQSAQPVKAVGGGKVVFAGDLAAYGQVVLIDHGNDLRTVLLGKMNVRVKKNDSVHDGDILAYTLNDTAEPQNLYFEVRKKNTAQNTILWLEQSGVSKI</sequence>